<keyword evidence="1" id="KW-0472">Membrane</keyword>
<feature type="transmembrane region" description="Helical" evidence="1">
    <location>
        <begin position="74"/>
        <end position="95"/>
    </location>
</feature>
<name>A0ABX0L4H9_9NEIS</name>
<dbReference type="Proteomes" id="UP001515641">
    <property type="component" value="Unassembled WGS sequence"/>
</dbReference>
<keyword evidence="1" id="KW-1133">Transmembrane helix</keyword>
<proteinExistence type="predicted"/>
<dbReference type="EMBL" id="JAAOMA010000004">
    <property type="protein sequence ID" value="NHR04379.1"/>
    <property type="molecule type" value="Genomic_DNA"/>
</dbReference>
<evidence type="ECO:0000313" key="2">
    <source>
        <dbReference type="EMBL" id="NHR04379.1"/>
    </source>
</evidence>
<comment type="caution">
    <text evidence="2">The sequence shown here is derived from an EMBL/GenBank/DDBJ whole genome shotgun (WGS) entry which is preliminary data.</text>
</comment>
<evidence type="ECO:0000313" key="3">
    <source>
        <dbReference type="Proteomes" id="UP001515641"/>
    </source>
</evidence>
<feature type="transmembrane region" description="Helical" evidence="1">
    <location>
        <begin position="17"/>
        <end position="35"/>
    </location>
</feature>
<keyword evidence="1" id="KW-0812">Transmembrane</keyword>
<evidence type="ECO:0000256" key="1">
    <source>
        <dbReference type="SAM" id="Phobius"/>
    </source>
</evidence>
<gene>
    <name evidence="2" type="ORF">HA052_04135</name>
</gene>
<protein>
    <submittedName>
        <fullName evidence="2">Uncharacterized protein</fullName>
    </submittedName>
</protein>
<organism evidence="2 3">
    <name type="scientific">Chromobacterium fluminis</name>
    <dbReference type="NCBI Taxonomy" id="3044269"/>
    <lineage>
        <taxon>Bacteria</taxon>
        <taxon>Pseudomonadati</taxon>
        <taxon>Pseudomonadota</taxon>
        <taxon>Betaproteobacteria</taxon>
        <taxon>Neisseriales</taxon>
        <taxon>Chromobacteriaceae</taxon>
        <taxon>Chromobacterium</taxon>
    </lineage>
</organism>
<sequence>MNTTENAHQEKESTVESLIAVCSLLVAVQGTIFVLSSNTEESILVGYGKAWQKTFRLVGAMFVGGSKQERKLSIIAWVVFLLCIPGFFLVCHTLAGMHLVP</sequence>
<accession>A0ABX0L4H9</accession>
<dbReference type="RefSeq" id="WP_166450898.1">
    <property type="nucleotide sequence ID" value="NZ_JAAOMA010000004.1"/>
</dbReference>
<keyword evidence="3" id="KW-1185">Reference proteome</keyword>
<reference evidence="2 3" key="1">
    <citation type="submission" date="2020-03" db="EMBL/GenBank/DDBJ databases">
        <title>Draft genome sequence of environmentally isolated cultures.</title>
        <authorList>
            <person name="Wilson H.S."/>
            <person name="De Leon M.E."/>
        </authorList>
    </citation>
    <scope>NUCLEOTIDE SEQUENCE [LARGE SCALE GENOMIC DNA]</scope>
    <source>
        <strain evidence="2 3">HSC-31F16</strain>
    </source>
</reference>